<evidence type="ECO:0000256" key="2">
    <source>
        <dbReference type="ARBA" id="ARBA00023180"/>
    </source>
</evidence>
<dbReference type="PANTHER" id="PTHR10605:SF65">
    <property type="entry name" value="GH20068P"/>
    <property type="match status" value="1"/>
</dbReference>
<protein>
    <recommendedName>
        <fullName evidence="8">Sulfotransferase domain-containing protein</fullName>
    </recommendedName>
</protein>
<evidence type="ECO:0000256" key="5">
    <source>
        <dbReference type="PIRSR" id="PIRSR637359-3"/>
    </source>
</evidence>
<evidence type="ECO:0000256" key="6">
    <source>
        <dbReference type="SAM" id="MobiDB-lite"/>
    </source>
</evidence>
<organism evidence="9 10">
    <name type="scientific">Meganyctiphanes norvegica</name>
    <name type="common">Northern krill</name>
    <name type="synonym">Thysanopoda norvegica</name>
    <dbReference type="NCBI Taxonomy" id="48144"/>
    <lineage>
        <taxon>Eukaryota</taxon>
        <taxon>Metazoa</taxon>
        <taxon>Ecdysozoa</taxon>
        <taxon>Arthropoda</taxon>
        <taxon>Crustacea</taxon>
        <taxon>Multicrustacea</taxon>
        <taxon>Malacostraca</taxon>
        <taxon>Eumalacostraca</taxon>
        <taxon>Eucarida</taxon>
        <taxon>Euphausiacea</taxon>
        <taxon>Euphausiidae</taxon>
        <taxon>Meganyctiphanes</taxon>
    </lineage>
</organism>
<keyword evidence="1" id="KW-0808">Transferase</keyword>
<evidence type="ECO:0000256" key="4">
    <source>
        <dbReference type="PIRSR" id="PIRSR637359-2"/>
    </source>
</evidence>
<dbReference type="AlphaFoldDB" id="A0AAV2R3X9"/>
<dbReference type="Gene3D" id="3.40.50.300">
    <property type="entry name" value="P-loop containing nucleotide triphosphate hydrolases"/>
    <property type="match status" value="1"/>
</dbReference>
<keyword evidence="5" id="KW-1015">Disulfide bond</keyword>
<feature type="region of interest" description="Disordered" evidence="6">
    <location>
        <begin position="47"/>
        <end position="85"/>
    </location>
</feature>
<sequence length="343" mass="39401">MPYNSRTTVRVFIVATIIIYIIMLFLNSDGRGIYISQIQKKMQKIKTNIEADQSKPESGNEPPTVGESGGTLEQRNPMASVGGSRGTLKRRLPTAIIIGVGKCGTSALIHMLSMHPQIVEAPGEVEYFSRKLTYFSYGLEWYRKRMPLSYEDQITIEKTPQYFKIPGASNRIFEYNATIHLILIVKDPVERLISRYAHDKNVKNGKIKPFEELVIDSNGAVNIQDHQVMLGIYWRYLKDYLEVFQRDQILVVDGKKLVQNPVPVIEKVEKFLKVNESITTSQFYFNETKGFWCSVTFGCMGANKGLKHEDVRPEVISILRKFYAPHNKEFYKLTGINFKWPEK</sequence>
<feature type="transmembrane region" description="Helical" evidence="7">
    <location>
        <begin position="7"/>
        <end position="26"/>
    </location>
</feature>
<dbReference type="Pfam" id="PF00685">
    <property type="entry name" value="Sulfotransfer_1"/>
    <property type="match status" value="1"/>
</dbReference>
<keyword evidence="7" id="KW-1133">Transmembrane helix</keyword>
<feature type="disulfide bond" evidence="5">
    <location>
        <begin position="293"/>
        <end position="299"/>
    </location>
</feature>
<evidence type="ECO:0000256" key="7">
    <source>
        <dbReference type="SAM" id="Phobius"/>
    </source>
</evidence>
<dbReference type="GO" id="GO:0008467">
    <property type="term" value="F:[heparan sulfate]-glucosamine 3-sulfotransferase activity"/>
    <property type="evidence" value="ECO:0007669"/>
    <property type="project" value="TreeGrafter"/>
</dbReference>
<accession>A0AAV2R3X9</accession>
<dbReference type="InterPro" id="IPR000863">
    <property type="entry name" value="Sulfotransferase_dom"/>
</dbReference>
<dbReference type="PANTHER" id="PTHR10605">
    <property type="entry name" value="HEPARAN SULFATE SULFOTRANSFERASE"/>
    <property type="match status" value="1"/>
</dbReference>
<evidence type="ECO:0000259" key="8">
    <source>
        <dbReference type="Pfam" id="PF00685"/>
    </source>
</evidence>
<dbReference type="SUPFAM" id="SSF52540">
    <property type="entry name" value="P-loop containing nucleoside triphosphate hydrolases"/>
    <property type="match status" value="1"/>
</dbReference>
<keyword evidence="7" id="KW-0472">Membrane</keyword>
<evidence type="ECO:0000313" key="9">
    <source>
        <dbReference type="EMBL" id="CAL4115007.1"/>
    </source>
</evidence>
<keyword evidence="10" id="KW-1185">Reference proteome</keyword>
<feature type="binding site" evidence="4">
    <location>
        <position position="292"/>
    </location>
    <ligand>
        <name>3'-phosphoadenylyl sulfate</name>
        <dbReference type="ChEBI" id="CHEBI:58339"/>
    </ligand>
</feature>
<comment type="caution">
    <text evidence="9">The sequence shown here is derived from an EMBL/GenBank/DDBJ whole genome shotgun (WGS) entry which is preliminary data.</text>
</comment>
<dbReference type="Proteomes" id="UP001497623">
    <property type="component" value="Unassembled WGS sequence"/>
</dbReference>
<feature type="binding site" evidence="4">
    <location>
        <begin position="304"/>
        <end position="308"/>
    </location>
    <ligand>
        <name>3'-phosphoadenylyl sulfate</name>
        <dbReference type="ChEBI" id="CHEBI:58339"/>
    </ligand>
</feature>
<name>A0AAV2R3X9_MEGNR</name>
<dbReference type="InterPro" id="IPR037359">
    <property type="entry name" value="NST/OST"/>
</dbReference>
<feature type="binding site" evidence="4">
    <location>
        <position position="194"/>
    </location>
    <ligand>
        <name>3'-phosphoadenylyl sulfate</name>
        <dbReference type="ChEBI" id="CHEBI:58339"/>
    </ligand>
</feature>
<keyword evidence="2" id="KW-0325">Glycoprotein</keyword>
<keyword evidence="7" id="KW-0812">Transmembrane</keyword>
<dbReference type="InterPro" id="IPR027417">
    <property type="entry name" value="P-loop_NTPase"/>
</dbReference>
<proteinExistence type="predicted"/>
<reference evidence="9 10" key="1">
    <citation type="submission" date="2024-05" db="EMBL/GenBank/DDBJ databases">
        <authorList>
            <person name="Wallberg A."/>
        </authorList>
    </citation>
    <scope>NUCLEOTIDE SEQUENCE [LARGE SCALE GENOMIC DNA]</scope>
</reference>
<feature type="active site" description="For sulfotransferase activity" evidence="3">
    <location>
        <position position="102"/>
    </location>
</feature>
<evidence type="ECO:0000313" key="10">
    <source>
        <dbReference type="Proteomes" id="UP001497623"/>
    </source>
</evidence>
<gene>
    <name evidence="9" type="ORF">MNOR_LOCUS20570</name>
</gene>
<evidence type="ECO:0000256" key="1">
    <source>
        <dbReference type="ARBA" id="ARBA00022679"/>
    </source>
</evidence>
<feature type="domain" description="Sulfotransferase" evidence="8">
    <location>
        <begin position="94"/>
        <end position="295"/>
    </location>
</feature>
<dbReference type="EMBL" id="CAXKWB010015984">
    <property type="protein sequence ID" value="CAL4115007.1"/>
    <property type="molecule type" value="Genomic_DNA"/>
</dbReference>
<evidence type="ECO:0000256" key="3">
    <source>
        <dbReference type="PIRSR" id="PIRSR637359-1"/>
    </source>
</evidence>